<feature type="transmembrane region" description="Helical" evidence="1">
    <location>
        <begin position="79"/>
        <end position="96"/>
    </location>
</feature>
<sequence length="167" mass="19055">MRKLLLPSLLFEVIWWSAVWGQTDWQWLTLVLVIIAWLSMAYTQLTSLFPVMLLAGAGVLLDIINGAIGLFVFPTEHPIPFWLVILWCGFAWYARLLIPAIQHHSPRWIIILGGLGGAVSYWAGYRFAAVDFQWTVLTVMGILFVQWAGLTWCLLKVFSHARNAQRV</sequence>
<proteinExistence type="predicted"/>
<keyword evidence="1" id="KW-0472">Membrane</keyword>
<gene>
    <name evidence="2" type="ORF">H8Q88_14845</name>
</gene>
<dbReference type="EMBL" id="JACRUP010000011">
    <property type="protein sequence ID" value="MBC5852183.1"/>
    <property type="molecule type" value="Genomic_DNA"/>
</dbReference>
<dbReference type="InterPro" id="IPR021306">
    <property type="entry name" value="DUF2878"/>
</dbReference>
<feature type="transmembrane region" description="Helical" evidence="1">
    <location>
        <begin position="25"/>
        <end position="42"/>
    </location>
</feature>
<comment type="caution">
    <text evidence="2">The sequence shown here is derived from an EMBL/GenBank/DDBJ whole genome shotgun (WGS) entry which is preliminary data.</text>
</comment>
<keyword evidence="1" id="KW-1133">Transmembrane helix</keyword>
<evidence type="ECO:0000256" key="1">
    <source>
        <dbReference type="SAM" id="Phobius"/>
    </source>
</evidence>
<feature type="transmembrane region" description="Helical" evidence="1">
    <location>
        <begin position="49"/>
        <end position="73"/>
    </location>
</feature>
<reference evidence="2" key="1">
    <citation type="submission" date="2020-08" db="EMBL/GenBank/DDBJ databases">
        <title>Genome Sequencing and Pan-Genome Analysis of Migratory bird Vibrio Strains, Inner Mongolia.</title>
        <authorList>
            <person name="Zheng L."/>
        </authorList>
    </citation>
    <scope>NUCLEOTIDE SEQUENCE</scope>
    <source>
        <strain evidence="2">M13F</strain>
    </source>
</reference>
<keyword evidence="3" id="KW-1185">Reference proteome</keyword>
<dbReference type="AlphaFoldDB" id="A0A9X0UNP0"/>
<protein>
    <submittedName>
        <fullName evidence="2">DUF2878 domain-containing protein</fullName>
    </submittedName>
</protein>
<dbReference type="Proteomes" id="UP000615796">
    <property type="component" value="Unassembled WGS sequence"/>
</dbReference>
<organism evidence="2 3">
    <name type="scientific">Vibrio metschnikovii</name>
    <dbReference type="NCBI Taxonomy" id="28172"/>
    <lineage>
        <taxon>Bacteria</taxon>
        <taxon>Pseudomonadati</taxon>
        <taxon>Pseudomonadota</taxon>
        <taxon>Gammaproteobacteria</taxon>
        <taxon>Vibrionales</taxon>
        <taxon>Vibrionaceae</taxon>
        <taxon>Vibrio</taxon>
    </lineage>
</organism>
<name>A0A9X0UNP0_VIBME</name>
<dbReference type="RefSeq" id="WP_154167899.1">
    <property type="nucleotide sequence ID" value="NZ_CAWQCL010000045.1"/>
</dbReference>
<evidence type="ECO:0000313" key="3">
    <source>
        <dbReference type="Proteomes" id="UP000615796"/>
    </source>
</evidence>
<feature type="transmembrane region" description="Helical" evidence="1">
    <location>
        <begin position="134"/>
        <end position="155"/>
    </location>
</feature>
<accession>A0A9X0UNP0</accession>
<evidence type="ECO:0000313" key="2">
    <source>
        <dbReference type="EMBL" id="MBC5852183.1"/>
    </source>
</evidence>
<dbReference type="Pfam" id="PF11086">
    <property type="entry name" value="DUF2878"/>
    <property type="match status" value="1"/>
</dbReference>
<feature type="transmembrane region" description="Helical" evidence="1">
    <location>
        <begin position="108"/>
        <end position="128"/>
    </location>
</feature>
<keyword evidence="1" id="KW-0812">Transmembrane</keyword>